<comment type="caution">
    <text evidence="2">The sequence shown here is derived from an EMBL/GenBank/DDBJ whole genome shotgun (WGS) entry which is preliminary data.</text>
</comment>
<proteinExistence type="predicted"/>
<reference evidence="2 3" key="1">
    <citation type="submission" date="2018-10" db="EMBL/GenBank/DDBJ databases">
        <authorList>
            <person name="Ekblom R."/>
            <person name="Jareborg N."/>
        </authorList>
    </citation>
    <scope>NUCLEOTIDE SEQUENCE [LARGE SCALE GENOMIC DNA]</scope>
    <source>
        <tissue evidence="2">Muscle</tissue>
    </source>
</reference>
<feature type="region of interest" description="Disordered" evidence="1">
    <location>
        <begin position="12"/>
        <end position="34"/>
    </location>
</feature>
<evidence type="ECO:0000313" key="3">
    <source>
        <dbReference type="Proteomes" id="UP000269945"/>
    </source>
</evidence>
<feature type="compositionally biased region" description="Basic residues" evidence="1">
    <location>
        <begin position="109"/>
        <end position="122"/>
    </location>
</feature>
<evidence type="ECO:0000313" key="2">
    <source>
        <dbReference type="EMBL" id="VCW66482.1"/>
    </source>
</evidence>
<dbReference type="Proteomes" id="UP000269945">
    <property type="component" value="Unassembled WGS sequence"/>
</dbReference>
<feature type="region of interest" description="Disordered" evidence="1">
    <location>
        <begin position="185"/>
        <end position="232"/>
    </location>
</feature>
<accession>A0A9X9LET2</accession>
<sequence>MCRLRAQLTHTCRSPPTWSQGQADTTKPAPHPHALRGDPTHLSCGGRCCYLNHFGQKVLGKRKLGQSPNSTVVVCHFKGTPPGRTKISGEKSLSSWARSPQALRPRGPGQRRGRAGRKRHGRDGRPSIVAWPVILSDTQHDWRSLRSPRHVISGRGQGPRGRQSSGWASVGPKYARRKGPCCHSVEAQPHSTMADVPILPSQRRFPGNTPPSLCQGAASFPASPMSSCTSSP</sequence>
<dbReference type="AlphaFoldDB" id="A0A9X9LET2"/>
<gene>
    <name evidence="2" type="ORF">BN2614_LOCUS3</name>
</gene>
<feature type="region of interest" description="Disordered" evidence="1">
    <location>
        <begin position="77"/>
        <end position="126"/>
    </location>
</feature>
<dbReference type="EMBL" id="CYRY02001836">
    <property type="protein sequence ID" value="VCW66482.1"/>
    <property type="molecule type" value="Genomic_DNA"/>
</dbReference>
<protein>
    <submittedName>
        <fullName evidence="2">Uncharacterized protein</fullName>
    </submittedName>
</protein>
<feature type="region of interest" description="Disordered" evidence="1">
    <location>
        <begin position="149"/>
        <end position="173"/>
    </location>
</feature>
<evidence type="ECO:0000256" key="1">
    <source>
        <dbReference type="SAM" id="MobiDB-lite"/>
    </source>
</evidence>
<organism evidence="2 3">
    <name type="scientific">Gulo gulo</name>
    <name type="common">Wolverine</name>
    <name type="synonym">Gluton</name>
    <dbReference type="NCBI Taxonomy" id="48420"/>
    <lineage>
        <taxon>Eukaryota</taxon>
        <taxon>Metazoa</taxon>
        <taxon>Chordata</taxon>
        <taxon>Craniata</taxon>
        <taxon>Vertebrata</taxon>
        <taxon>Euteleostomi</taxon>
        <taxon>Mammalia</taxon>
        <taxon>Eutheria</taxon>
        <taxon>Laurasiatheria</taxon>
        <taxon>Carnivora</taxon>
        <taxon>Caniformia</taxon>
        <taxon>Musteloidea</taxon>
        <taxon>Mustelidae</taxon>
        <taxon>Guloninae</taxon>
        <taxon>Gulo</taxon>
    </lineage>
</organism>
<feature type="compositionally biased region" description="Polar residues" evidence="1">
    <location>
        <begin position="12"/>
        <end position="25"/>
    </location>
</feature>
<name>A0A9X9LET2_GULGU</name>
<keyword evidence="3" id="KW-1185">Reference proteome</keyword>